<proteinExistence type="predicted"/>
<organism evidence="1 2">
    <name type="scientific">Sedimentisphaera cyanobacteriorum</name>
    <dbReference type="NCBI Taxonomy" id="1940790"/>
    <lineage>
        <taxon>Bacteria</taxon>
        <taxon>Pseudomonadati</taxon>
        <taxon>Planctomycetota</taxon>
        <taxon>Phycisphaerae</taxon>
        <taxon>Sedimentisphaerales</taxon>
        <taxon>Sedimentisphaeraceae</taxon>
        <taxon>Sedimentisphaera</taxon>
    </lineage>
</organism>
<accession>A0A1Q2HSF4</accession>
<dbReference type="KEGG" id="pbu:L21SP3_02014"/>
<dbReference type="EMBL" id="CP019633">
    <property type="protein sequence ID" value="AQQ10186.1"/>
    <property type="molecule type" value="Genomic_DNA"/>
</dbReference>
<reference evidence="2" key="1">
    <citation type="submission" date="2017-02" db="EMBL/GenBank/DDBJ databases">
        <title>Comparative genomics and description of representatives of a novel lineage of planctomycetes thriving in anoxic sediments.</title>
        <authorList>
            <person name="Spring S."/>
            <person name="Bunk B."/>
            <person name="Sproer C."/>
            <person name="Klenk H.-P."/>
        </authorList>
    </citation>
    <scope>NUCLEOTIDE SEQUENCE [LARGE SCALE GENOMIC DNA]</scope>
    <source>
        <strain evidence="2">L21-RPul-D3</strain>
    </source>
</reference>
<dbReference type="Proteomes" id="UP000188273">
    <property type="component" value="Chromosome"/>
</dbReference>
<keyword evidence="2" id="KW-1185">Reference proteome</keyword>
<name>A0A1Q2HSF4_9BACT</name>
<dbReference type="STRING" id="1940790.L21SP3_02014"/>
<evidence type="ECO:0000313" key="2">
    <source>
        <dbReference type="Proteomes" id="UP000188273"/>
    </source>
</evidence>
<gene>
    <name evidence="1" type="ORF">L21SP3_02014</name>
</gene>
<dbReference type="AlphaFoldDB" id="A0A1Q2HSF4"/>
<protein>
    <submittedName>
        <fullName evidence="1">Uncharacterized protein</fullName>
    </submittedName>
</protein>
<evidence type="ECO:0000313" key="1">
    <source>
        <dbReference type="EMBL" id="AQQ10186.1"/>
    </source>
</evidence>
<sequence length="207" mass="23659">MKENKSSIQEPELKERPVFIKRDAVINGVPCKIFIDIQDGKTVNKRMGFLRSSLNRELVLKELKILINSENQKRIKNTQGSQDDNRGIQESLFSSEMFNQKLFGDMSNITSVRVRKFTCVLEDAKNPVVEIRANQAEIGQKGSIRLTAGVRIKTDSGVLYQCRQALWDIENSEIKLQGKYARNFGGEKSLGKNFTLCYNFPVFKDNF</sequence>